<sequence length="148" mass="16079">MGSCLWAAPITSALLLAVSPAELARSGFWEYLSQLTSDKDSLEQAQGSKLGREFTNLKESFQDGVSNVGNFLEKLAPLNRGIQPRLYHDSDSLRKLIRKELETAHPGSSWQAAGSVLKGGGELPQSCPVCAFIPHVLLLLKNKSSWAV</sequence>
<protein>
    <recommendedName>
        <fullName evidence="4">Apolipoprotein A2</fullName>
    </recommendedName>
</protein>
<dbReference type="Proteomes" id="UP000694428">
    <property type="component" value="Unplaced"/>
</dbReference>
<dbReference type="AlphaFoldDB" id="A0A8C9EGQ5"/>
<evidence type="ECO:0008006" key="4">
    <source>
        <dbReference type="Google" id="ProtNLM"/>
    </source>
</evidence>
<reference evidence="2" key="2">
    <citation type="submission" date="2025-09" db="UniProtKB">
        <authorList>
            <consortium name="Ensembl"/>
        </authorList>
    </citation>
    <scope>IDENTIFICATION</scope>
</reference>
<name>A0A8C9EGQ5_PAVCR</name>
<accession>A0A8C9EGQ5</accession>
<keyword evidence="3" id="KW-1185">Reference proteome</keyword>
<feature type="signal peptide" evidence="1">
    <location>
        <begin position="1"/>
        <end position="23"/>
    </location>
</feature>
<reference evidence="2" key="1">
    <citation type="submission" date="2025-08" db="UniProtKB">
        <authorList>
            <consortium name="Ensembl"/>
        </authorList>
    </citation>
    <scope>IDENTIFICATION</scope>
</reference>
<dbReference type="SUPFAM" id="SSF47162">
    <property type="entry name" value="Apolipoprotein"/>
    <property type="match status" value="1"/>
</dbReference>
<proteinExistence type="predicted"/>
<evidence type="ECO:0000256" key="1">
    <source>
        <dbReference type="SAM" id="SignalP"/>
    </source>
</evidence>
<dbReference type="Ensembl" id="ENSPSTT00000000316.1">
    <property type="protein sequence ID" value="ENSPSTP00000000301.1"/>
    <property type="gene ID" value="ENSPSTG00000000270.1"/>
</dbReference>
<dbReference type="Gene3D" id="1.20.120.20">
    <property type="entry name" value="Apolipoprotein"/>
    <property type="match status" value="1"/>
</dbReference>
<organism evidence="2 3">
    <name type="scientific">Pavo cristatus</name>
    <name type="common">Indian peafowl</name>
    <name type="synonym">Blue peafowl</name>
    <dbReference type="NCBI Taxonomy" id="9049"/>
    <lineage>
        <taxon>Eukaryota</taxon>
        <taxon>Metazoa</taxon>
        <taxon>Chordata</taxon>
        <taxon>Craniata</taxon>
        <taxon>Vertebrata</taxon>
        <taxon>Euteleostomi</taxon>
        <taxon>Archelosauria</taxon>
        <taxon>Archosauria</taxon>
        <taxon>Dinosauria</taxon>
        <taxon>Saurischia</taxon>
        <taxon>Theropoda</taxon>
        <taxon>Coelurosauria</taxon>
        <taxon>Aves</taxon>
        <taxon>Neognathae</taxon>
        <taxon>Galloanserae</taxon>
        <taxon>Galliformes</taxon>
        <taxon>Phasianidae</taxon>
        <taxon>Phasianinae</taxon>
        <taxon>Pavo</taxon>
    </lineage>
</organism>
<feature type="chain" id="PRO_5034796706" description="Apolipoprotein A2" evidence="1">
    <location>
        <begin position="24"/>
        <end position="148"/>
    </location>
</feature>
<evidence type="ECO:0000313" key="3">
    <source>
        <dbReference type="Proteomes" id="UP000694428"/>
    </source>
</evidence>
<keyword evidence="1" id="KW-0732">Signal</keyword>
<evidence type="ECO:0000313" key="2">
    <source>
        <dbReference type="Ensembl" id="ENSPSTP00000000301.1"/>
    </source>
</evidence>